<dbReference type="EMBL" id="JACHFN010000002">
    <property type="protein sequence ID" value="MBB5233440.1"/>
    <property type="molecule type" value="Genomic_DNA"/>
</dbReference>
<gene>
    <name evidence="2" type="ORF">HNQ09_000857</name>
</gene>
<accession>A0A7W8GD70</accession>
<organism evidence="2 3">
    <name type="scientific">Deinococcus budaensis</name>
    <dbReference type="NCBI Taxonomy" id="1665626"/>
    <lineage>
        <taxon>Bacteria</taxon>
        <taxon>Thermotogati</taxon>
        <taxon>Deinococcota</taxon>
        <taxon>Deinococci</taxon>
        <taxon>Deinococcales</taxon>
        <taxon>Deinococcaceae</taxon>
        <taxon>Deinococcus</taxon>
    </lineage>
</organism>
<protein>
    <submittedName>
        <fullName evidence="2">Uncharacterized protein</fullName>
    </submittedName>
</protein>
<dbReference type="AlphaFoldDB" id="A0A7W8GD70"/>
<keyword evidence="1" id="KW-0732">Signal</keyword>
<evidence type="ECO:0000313" key="2">
    <source>
        <dbReference type="EMBL" id="MBB5233440.1"/>
    </source>
</evidence>
<dbReference type="Proteomes" id="UP000525389">
    <property type="component" value="Unassembled WGS sequence"/>
</dbReference>
<feature type="signal peptide" evidence="1">
    <location>
        <begin position="1"/>
        <end position="25"/>
    </location>
</feature>
<evidence type="ECO:0000256" key="1">
    <source>
        <dbReference type="SAM" id="SignalP"/>
    </source>
</evidence>
<name>A0A7W8GD70_9DEIO</name>
<dbReference type="RefSeq" id="WP_246363117.1">
    <property type="nucleotide sequence ID" value="NZ_JACHFN010000002.1"/>
</dbReference>
<dbReference type="PROSITE" id="PS51257">
    <property type="entry name" value="PROKAR_LIPOPROTEIN"/>
    <property type="match status" value="1"/>
</dbReference>
<reference evidence="2 3" key="1">
    <citation type="submission" date="2020-08" db="EMBL/GenBank/DDBJ databases">
        <title>Genomic Encyclopedia of Type Strains, Phase IV (KMG-IV): sequencing the most valuable type-strain genomes for metagenomic binning, comparative biology and taxonomic classification.</title>
        <authorList>
            <person name="Goeker M."/>
        </authorList>
    </citation>
    <scope>NUCLEOTIDE SEQUENCE [LARGE SCALE GENOMIC DNA]</scope>
    <source>
        <strain evidence="2 3">DSM 101791</strain>
    </source>
</reference>
<comment type="caution">
    <text evidence="2">The sequence shown here is derived from an EMBL/GenBank/DDBJ whole genome shotgun (WGS) entry which is preliminary data.</text>
</comment>
<proteinExistence type="predicted"/>
<feature type="chain" id="PRO_5031429146" evidence="1">
    <location>
        <begin position="26"/>
        <end position="330"/>
    </location>
</feature>
<sequence>MKRPPLKRMMTALALAGACGGAAGAATLDFGVTYRSGAALWDGGLLRFGVSEVPLGRATLSAAVSNRAVEAGVGGGLSLPPAGALTLRADAALTYRGGVRLAPRASGTLGPVALNVGGAFFTAAATEVDPLAAWTLTPTDLRARGWAADFTARYRVGRALVAVLGGEFGPQNQGFAGAEWRRDLTRVLPPAEGDDPATEPLTETTGSVTLRLGARAGQGVLGVTGGVSYSAESGLSLALDALAGPGGWGAVGSLSAPDPLGEGSDARLYVAYEPWRRASAPLRAGAEVSLPAGPGTLSAAVRGGLTASGTSGFGVRVGYSLPLGAWPERP</sequence>
<keyword evidence="3" id="KW-1185">Reference proteome</keyword>
<evidence type="ECO:0000313" key="3">
    <source>
        <dbReference type="Proteomes" id="UP000525389"/>
    </source>
</evidence>